<name>A0A1Y0D290_9GAMM</name>
<keyword evidence="4" id="KW-1185">Reference proteome</keyword>
<feature type="transmembrane region" description="Helical" evidence="1">
    <location>
        <begin position="93"/>
        <end position="114"/>
    </location>
</feature>
<evidence type="ECO:0000313" key="4">
    <source>
        <dbReference type="Proteomes" id="UP000243937"/>
    </source>
</evidence>
<organism evidence="3 4">
    <name type="scientific">Oceanisphaera profunda</name>
    <dbReference type="NCBI Taxonomy" id="1416627"/>
    <lineage>
        <taxon>Bacteria</taxon>
        <taxon>Pseudomonadati</taxon>
        <taxon>Pseudomonadota</taxon>
        <taxon>Gammaproteobacteria</taxon>
        <taxon>Aeromonadales</taxon>
        <taxon>Aeromonadaceae</taxon>
        <taxon>Oceanisphaera</taxon>
    </lineage>
</organism>
<evidence type="ECO:0000313" key="3">
    <source>
        <dbReference type="EMBL" id="ART81641.1"/>
    </source>
</evidence>
<feature type="domain" description="EamA" evidence="2">
    <location>
        <begin position="6"/>
        <end position="138"/>
    </location>
</feature>
<dbReference type="RefSeq" id="WP_087034727.1">
    <property type="nucleotide sequence ID" value="NZ_CP021377.1"/>
</dbReference>
<feature type="transmembrane region" description="Helical" evidence="1">
    <location>
        <begin position="209"/>
        <end position="227"/>
    </location>
</feature>
<keyword evidence="1" id="KW-1133">Transmembrane helix</keyword>
<feature type="transmembrane region" description="Helical" evidence="1">
    <location>
        <begin position="67"/>
        <end position="87"/>
    </location>
</feature>
<sequence>MNNHQKGLLLTALGVLVIAPDALILRLISLPPEQVLLWRGLLNMVGFLLIVVLRYKSQWWRAYLNCGRAGIGCALLFSLSTLGFVMGNHFTKAANVLVILASAPLIAALLSRFFLQESLPLRTWLAIGGCMAGISLIVLDDLGSGSWLGSAFALLAAFGLAGNLTLARSQPHIDMSPMLALSGIITAGLAFSWSGTISGTIVLPDAVNLGWLVLLCLILLPIGFTLIQQGPQYLPSAEVSLLLLLETVFGTLLVWLFFSEAPSAQGLWGAAIVLSALLLKSLLDKQKNKPLLSQR</sequence>
<accession>A0A1Y0D290</accession>
<feature type="transmembrane region" description="Helical" evidence="1">
    <location>
        <begin position="178"/>
        <end position="203"/>
    </location>
</feature>
<feature type="transmembrane region" description="Helical" evidence="1">
    <location>
        <begin position="264"/>
        <end position="283"/>
    </location>
</feature>
<dbReference type="PANTHER" id="PTHR22911:SF137">
    <property type="entry name" value="SOLUTE CARRIER FAMILY 35 MEMBER G2-RELATED"/>
    <property type="match status" value="1"/>
</dbReference>
<gene>
    <name evidence="3" type="ORF">CBP31_02505</name>
</gene>
<dbReference type="AlphaFoldDB" id="A0A1Y0D290"/>
<feature type="transmembrane region" description="Helical" evidence="1">
    <location>
        <begin position="36"/>
        <end position="55"/>
    </location>
</feature>
<dbReference type="Pfam" id="PF00892">
    <property type="entry name" value="EamA"/>
    <property type="match status" value="2"/>
</dbReference>
<feature type="transmembrane region" description="Helical" evidence="1">
    <location>
        <begin position="145"/>
        <end position="166"/>
    </location>
</feature>
<feature type="transmembrane region" description="Helical" evidence="1">
    <location>
        <begin position="121"/>
        <end position="139"/>
    </location>
</feature>
<dbReference type="InterPro" id="IPR000620">
    <property type="entry name" value="EamA_dom"/>
</dbReference>
<dbReference type="KEGG" id="opf:CBP31_02505"/>
<dbReference type="GO" id="GO:0016020">
    <property type="term" value="C:membrane"/>
    <property type="evidence" value="ECO:0007669"/>
    <property type="project" value="InterPro"/>
</dbReference>
<evidence type="ECO:0000256" key="1">
    <source>
        <dbReference type="SAM" id="Phobius"/>
    </source>
</evidence>
<dbReference type="OrthoDB" id="5192439at2"/>
<evidence type="ECO:0000259" key="2">
    <source>
        <dbReference type="Pfam" id="PF00892"/>
    </source>
</evidence>
<protein>
    <submittedName>
        <fullName evidence="3">EamA family transporter</fullName>
    </submittedName>
</protein>
<dbReference type="InterPro" id="IPR037185">
    <property type="entry name" value="EmrE-like"/>
</dbReference>
<reference evidence="3 4" key="1">
    <citation type="journal article" date="2014" name="Int. J. Syst. Evol. Microbiol.">
        <title>Oceanisphaera profunda sp. nov., a marine bacterium isolated from deep-sea sediment, and emended description of the genus Oceanisphaera.</title>
        <authorList>
            <person name="Xu Z."/>
            <person name="Zhang X.Y."/>
            <person name="Su H.N."/>
            <person name="Yu Z.C."/>
            <person name="Liu C."/>
            <person name="Li H."/>
            <person name="Chen X.L."/>
            <person name="Song X.Y."/>
            <person name="Xie B.B."/>
            <person name="Qin Q.L."/>
            <person name="Zhou B.C."/>
            <person name="Shi M."/>
            <person name="Huang Y."/>
            <person name="Zhang Y.Z."/>
        </authorList>
    </citation>
    <scope>NUCLEOTIDE SEQUENCE [LARGE SCALE GENOMIC DNA]</scope>
    <source>
        <strain evidence="3 4">SM1222</strain>
    </source>
</reference>
<feature type="transmembrane region" description="Helical" evidence="1">
    <location>
        <begin position="239"/>
        <end position="258"/>
    </location>
</feature>
<dbReference type="SUPFAM" id="SSF103481">
    <property type="entry name" value="Multidrug resistance efflux transporter EmrE"/>
    <property type="match status" value="2"/>
</dbReference>
<feature type="domain" description="EamA" evidence="2">
    <location>
        <begin position="148"/>
        <end position="279"/>
    </location>
</feature>
<keyword evidence="1" id="KW-0812">Transmembrane</keyword>
<dbReference type="PANTHER" id="PTHR22911">
    <property type="entry name" value="ACYL-MALONYL CONDENSING ENZYME-RELATED"/>
    <property type="match status" value="1"/>
</dbReference>
<dbReference type="Proteomes" id="UP000243937">
    <property type="component" value="Chromosome"/>
</dbReference>
<dbReference type="EMBL" id="CP021377">
    <property type="protein sequence ID" value="ART81641.1"/>
    <property type="molecule type" value="Genomic_DNA"/>
</dbReference>
<proteinExistence type="predicted"/>
<keyword evidence="1" id="KW-0472">Membrane</keyword>